<feature type="region of interest" description="Disordered" evidence="3">
    <location>
        <begin position="1454"/>
        <end position="1502"/>
    </location>
</feature>
<feature type="compositionally biased region" description="Low complexity" evidence="3">
    <location>
        <begin position="542"/>
        <end position="551"/>
    </location>
</feature>
<feature type="region of interest" description="Disordered" evidence="3">
    <location>
        <begin position="1396"/>
        <end position="1425"/>
    </location>
</feature>
<feature type="compositionally biased region" description="Polar residues" evidence="3">
    <location>
        <begin position="747"/>
        <end position="762"/>
    </location>
</feature>
<feature type="region of interest" description="Disordered" evidence="3">
    <location>
        <begin position="318"/>
        <end position="337"/>
    </location>
</feature>
<feature type="region of interest" description="Disordered" evidence="3">
    <location>
        <begin position="747"/>
        <end position="775"/>
    </location>
</feature>
<dbReference type="Pfam" id="PF15735">
    <property type="entry name" value="DUF4683"/>
    <property type="match status" value="2"/>
</dbReference>
<feature type="compositionally biased region" description="Polar residues" evidence="3">
    <location>
        <begin position="1235"/>
        <end position="1246"/>
    </location>
</feature>
<dbReference type="InterPro" id="IPR042794">
    <property type="entry name" value="Nexmif"/>
</dbReference>
<dbReference type="PANTHER" id="PTHR46946">
    <property type="entry name" value="NEURITE EXTENSION AND MIGRATION FACTOR"/>
    <property type="match status" value="1"/>
</dbReference>
<feature type="region of interest" description="Disordered" evidence="3">
    <location>
        <begin position="463"/>
        <end position="551"/>
    </location>
</feature>
<accession>A0A0P7VBN4</accession>
<dbReference type="GO" id="GO:2000048">
    <property type="term" value="P:negative regulation of cell-cell adhesion mediated by cadherin"/>
    <property type="evidence" value="ECO:0007669"/>
    <property type="project" value="TreeGrafter"/>
</dbReference>
<evidence type="ECO:0000256" key="2">
    <source>
        <dbReference type="ARBA" id="ARBA00023242"/>
    </source>
</evidence>
<feature type="compositionally biased region" description="Basic and acidic residues" evidence="3">
    <location>
        <begin position="1474"/>
        <end position="1490"/>
    </location>
</feature>
<dbReference type="STRING" id="113540.ENSSFOP00015017020"/>
<dbReference type="Proteomes" id="UP000034805">
    <property type="component" value="Unassembled WGS sequence"/>
</dbReference>
<feature type="compositionally biased region" description="Basic and acidic residues" evidence="3">
    <location>
        <begin position="463"/>
        <end position="483"/>
    </location>
</feature>
<evidence type="ECO:0000256" key="3">
    <source>
        <dbReference type="SAM" id="MobiDB-lite"/>
    </source>
</evidence>
<dbReference type="PANTHER" id="PTHR46946:SF1">
    <property type="entry name" value="NEURITE EXTENSION AND MIGRATION FACTOR"/>
    <property type="match status" value="1"/>
</dbReference>
<feature type="region of interest" description="Disordered" evidence="3">
    <location>
        <begin position="78"/>
        <end position="101"/>
    </location>
</feature>
<feature type="region of interest" description="Disordered" evidence="3">
    <location>
        <begin position="713"/>
        <end position="734"/>
    </location>
</feature>
<feature type="compositionally biased region" description="Polar residues" evidence="3">
    <location>
        <begin position="713"/>
        <end position="722"/>
    </location>
</feature>
<feature type="region of interest" description="Disordered" evidence="3">
    <location>
        <begin position="1205"/>
        <end position="1295"/>
    </location>
</feature>
<reference evidence="5 6" key="1">
    <citation type="submission" date="2015-08" db="EMBL/GenBank/DDBJ databases">
        <title>The genome of the Asian arowana (Scleropages formosus).</title>
        <authorList>
            <person name="Tan M.H."/>
            <person name="Gan H.M."/>
            <person name="Croft L.J."/>
            <person name="Austin C.M."/>
        </authorList>
    </citation>
    <scope>NUCLEOTIDE SEQUENCE [LARGE SCALE GENOMIC DNA]</scope>
    <source>
        <strain evidence="5">Aro1</strain>
    </source>
</reference>
<dbReference type="InterPro" id="IPR032757">
    <property type="entry name" value="DUF4683"/>
</dbReference>
<gene>
    <name evidence="5" type="ORF">Z043_108462</name>
</gene>
<organism evidence="5 6">
    <name type="scientific">Scleropages formosus</name>
    <name type="common">Asian bonytongue</name>
    <name type="synonym">Osteoglossum formosum</name>
    <dbReference type="NCBI Taxonomy" id="113540"/>
    <lineage>
        <taxon>Eukaryota</taxon>
        <taxon>Metazoa</taxon>
        <taxon>Chordata</taxon>
        <taxon>Craniata</taxon>
        <taxon>Vertebrata</taxon>
        <taxon>Euteleostomi</taxon>
        <taxon>Actinopterygii</taxon>
        <taxon>Neopterygii</taxon>
        <taxon>Teleostei</taxon>
        <taxon>Osteoglossocephala</taxon>
        <taxon>Osteoglossomorpha</taxon>
        <taxon>Osteoglossiformes</taxon>
        <taxon>Osteoglossidae</taxon>
        <taxon>Scleropages</taxon>
    </lineage>
</organism>
<evidence type="ECO:0000313" key="6">
    <source>
        <dbReference type="Proteomes" id="UP000034805"/>
    </source>
</evidence>
<feature type="region of interest" description="Disordered" evidence="3">
    <location>
        <begin position="118"/>
        <end position="138"/>
    </location>
</feature>
<dbReference type="EMBL" id="JARO02002493">
    <property type="protein sequence ID" value="KPP72526.1"/>
    <property type="molecule type" value="Genomic_DNA"/>
</dbReference>
<keyword evidence="2" id="KW-0539">Nucleus</keyword>
<comment type="subcellular location">
    <subcellularLocation>
        <location evidence="1">Nucleus</location>
    </subcellularLocation>
</comment>
<feature type="compositionally biased region" description="Polar residues" evidence="3">
    <location>
        <begin position="1208"/>
        <end position="1221"/>
    </location>
</feature>
<feature type="region of interest" description="Disordered" evidence="3">
    <location>
        <begin position="579"/>
        <end position="605"/>
    </location>
</feature>
<evidence type="ECO:0000313" key="5">
    <source>
        <dbReference type="EMBL" id="KPP72526.1"/>
    </source>
</evidence>
<feature type="compositionally biased region" description="Basic and acidic residues" evidence="3">
    <location>
        <begin position="319"/>
        <end position="331"/>
    </location>
</feature>
<comment type="caution">
    <text evidence="5">The sequence shown here is derived from an EMBL/GenBank/DDBJ whole genome shotgun (WGS) entry which is preliminary data.</text>
</comment>
<dbReference type="GO" id="GO:2001223">
    <property type="term" value="P:negative regulation of neuron migration"/>
    <property type="evidence" value="ECO:0007669"/>
    <property type="project" value="TreeGrafter"/>
</dbReference>
<dbReference type="GO" id="GO:0033629">
    <property type="term" value="P:negative regulation of cell adhesion mediated by integrin"/>
    <property type="evidence" value="ECO:0007669"/>
    <property type="project" value="TreeGrafter"/>
</dbReference>
<feature type="compositionally biased region" description="Low complexity" evidence="3">
    <location>
        <begin position="519"/>
        <end position="528"/>
    </location>
</feature>
<proteinExistence type="predicted"/>
<name>A0A0P7VBN4_SCLFO</name>
<dbReference type="GO" id="GO:0005634">
    <property type="term" value="C:nucleus"/>
    <property type="evidence" value="ECO:0007669"/>
    <property type="project" value="UniProtKB-SubCell"/>
</dbReference>
<sequence>MLLERTVQRNVGVTPEDRLQPCPVFGNLCFPLPPYERPTKYNIGAIDARVGPDWLSASLLVTTKPFFVKLKDHMKERRRNNSLFSRPESRSGYGGDARKKRDPATLMDVLQEANLAAPALNVPQSNGVDENGSHDQGGQLKPYVAAHAAIHFPSSAGAVSTQKGSLDCQRATVTTKEAYALTPSSPVSLTDIPEPAGDESSTHAISLTSCVTKGVSPWSLPEDCDKTPFTMMEPGGMSSLTDDCLMQPSRTCLGCFMESKDSADTEPGISLKMGDMNREYETCSISDMGMHGIMPSDTCQYGDQLLSDQLLGFPVHKGQATERRDVEKAESDSEDPASKNLYEGLLLDKCNGEEALLSNPGQDWGYFESFISESKMELLDLCSKNELSVNLFSEEDVDNYMFDDDDDDSTLSSDVCSLKIRYESFQDNMREKTNVLQEETQLSFFPTVLVNCTKKDSGTIKKNVEGLQLKEEEGHPVGDDSRGDGNSCPADATPDGSPKRSYIFDFSNSTEDSGEYSDDSSCTGSSSDTLREAKGRSRLFSRENSSSSSQLNYRLRAKRKVRYSEDYLYDVDSIENEKNVEKREKLPVGPKEEEDDDWCPKKRRKSSRKEPPVVIKYIIINRFKGERHMMVKLGKIDPSITAVTLTEDTVKQYERLAPLKHFWQKRLQDQEERRRLTAGDKHNFHLNGRGRPFSSSPPKRKYKIANRLRIQRIQTVEQSPNKQGGGTEDEAALTGVPLTTVASSRASTLDANDITHTSAPNSRSEERDNKRIGNKVRIRKFKSEARLRSKKIKDLHENGRGMTNQAGIYAVLQNQDSVGSVKDEAMDSAASSPHLCENHTANASKKSTFVSATCSPDKTTPSVNVATSVPVVPGGYLQTLLDASDTSSSTGMSFFPQQPPRQYPVGLSQEEKQFTSLQLAQSCVLSPPSESELQQSPQNCQIEPNFTHMWHSQLGPSQAPFAPDIPETPIMPNSFSGPLPVPMADNLSVSGYSQLNLESNRLLYEKNYLPEQPLQSNVDYQACQVTCGEGHLQLQRGTLNTDNGRLISFDSVGSLSATSSNYSSLSLKSCEKEGEDDMNDNFLAHCSPKLVIQQSVDAITPLRESTDLLDISNFTPDKFRHSSLSEMSPPDTPNLSPQVMGPEIKGGGAAKTHQEAHEIGSTPEVKWNCSLISQAEHEPNVLTSNSHQFQFHTFNDDDGVGLVEKGTNVGNFDQQGNQITNVAKGPRSRKKTVVKQISGQGTSPEQKGTKKTKAPKAAKGERTKTPRQNSRSPKKFKAPADGKAGKAQAGSSKLLHKGHNIIDNMGVSQGGSMGLSRDWPLIKDPSTGWTDTNNLLDDDQREFEEPSNILSNIASGMAEVQRFMMASIEPVWCPVSGVCQPPEPNSLKLKTLKILAGTSPDSKRRGTASPGAAKGRKAAGKAGKNQAKFNASHPFFPQLALGCNVFDKTALGTPSANGPAHKKMYRHKTSAKFPRVENSKGKRAERDPNKDLALMASYEKLR</sequence>
<evidence type="ECO:0000259" key="4">
    <source>
        <dbReference type="Pfam" id="PF15735"/>
    </source>
</evidence>
<feature type="domain" description="DUF4683" evidence="4">
    <location>
        <begin position="494"/>
        <end position="727"/>
    </location>
</feature>
<evidence type="ECO:0000256" key="1">
    <source>
        <dbReference type="ARBA" id="ARBA00004123"/>
    </source>
</evidence>
<protein>
    <recommendedName>
        <fullName evidence="4">DUF4683 domain-containing protein</fullName>
    </recommendedName>
</protein>
<feature type="compositionally biased region" description="Basic residues" evidence="3">
    <location>
        <begin position="1460"/>
        <end position="1470"/>
    </location>
</feature>
<feature type="domain" description="DUF4683" evidence="4">
    <location>
        <begin position="390"/>
        <end position="465"/>
    </location>
</feature>
<dbReference type="GO" id="GO:0001953">
    <property type="term" value="P:negative regulation of cell-matrix adhesion"/>
    <property type="evidence" value="ECO:0007669"/>
    <property type="project" value="TreeGrafter"/>
</dbReference>